<protein>
    <recommendedName>
        <fullName evidence="2">Macro domain-containing protein</fullName>
    </recommendedName>
</protein>
<evidence type="ECO:0000313" key="4">
    <source>
        <dbReference type="Proteomes" id="UP001162031"/>
    </source>
</evidence>
<dbReference type="SUPFAM" id="SSF52949">
    <property type="entry name" value="Macro domain-like"/>
    <property type="match status" value="1"/>
</dbReference>
<dbReference type="Gene3D" id="3.40.220.10">
    <property type="entry name" value="Leucine Aminopeptidase, subunit E, domain 1"/>
    <property type="match status" value="1"/>
</dbReference>
<feature type="compositionally biased region" description="Acidic residues" evidence="1">
    <location>
        <begin position="153"/>
        <end position="169"/>
    </location>
</feature>
<dbReference type="AlphaFoldDB" id="A0AAV0U394"/>
<accession>A0AAV0U394</accession>
<dbReference type="EMBL" id="CANTFL010001097">
    <property type="protein sequence ID" value="CAI5731360.1"/>
    <property type="molecule type" value="Genomic_DNA"/>
</dbReference>
<organism evidence="3 4">
    <name type="scientific">Hyaloperonospora brassicae</name>
    <name type="common">Brassica downy mildew</name>
    <name type="synonym">Peronospora brassicae</name>
    <dbReference type="NCBI Taxonomy" id="162125"/>
    <lineage>
        <taxon>Eukaryota</taxon>
        <taxon>Sar</taxon>
        <taxon>Stramenopiles</taxon>
        <taxon>Oomycota</taxon>
        <taxon>Peronosporomycetes</taxon>
        <taxon>Peronosporales</taxon>
        <taxon>Peronosporaceae</taxon>
        <taxon>Hyaloperonospora</taxon>
    </lineage>
</organism>
<dbReference type="PANTHER" id="PTHR11106">
    <property type="entry name" value="GANGLIOSIDE INDUCED DIFFERENTIATION ASSOCIATED PROTEIN 2-RELATED"/>
    <property type="match status" value="1"/>
</dbReference>
<comment type="caution">
    <text evidence="3">The sequence shown here is derived from an EMBL/GenBank/DDBJ whole genome shotgun (WGS) entry which is preliminary data.</text>
</comment>
<reference evidence="3" key="1">
    <citation type="submission" date="2022-12" db="EMBL/GenBank/DDBJ databases">
        <authorList>
            <person name="Webb A."/>
        </authorList>
    </citation>
    <scope>NUCLEOTIDE SEQUENCE</scope>
    <source>
        <strain evidence="3">Hp1</strain>
    </source>
</reference>
<keyword evidence="4" id="KW-1185">Reference proteome</keyword>
<feature type="compositionally biased region" description="Acidic residues" evidence="1">
    <location>
        <begin position="123"/>
        <end position="142"/>
    </location>
</feature>
<dbReference type="PROSITE" id="PS51154">
    <property type="entry name" value="MACRO"/>
    <property type="match status" value="1"/>
</dbReference>
<feature type="domain" description="Macro" evidence="2">
    <location>
        <begin position="266"/>
        <end position="451"/>
    </location>
</feature>
<feature type="compositionally biased region" description="Acidic residues" evidence="1">
    <location>
        <begin position="180"/>
        <end position="205"/>
    </location>
</feature>
<evidence type="ECO:0000259" key="2">
    <source>
        <dbReference type="PROSITE" id="PS51154"/>
    </source>
</evidence>
<dbReference type="PANTHER" id="PTHR11106:SF27">
    <property type="entry name" value="MACRO DOMAIN-CONTAINING PROTEIN"/>
    <property type="match status" value="1"/>
</dbReference>
<dbReference type="SMART" id="SM00506">
    <property type="entry name" value="A1pp"/>
    <property type="match status" value="1"/>
</dbReference>
<proteinExistence type="predicted"/>
<feature type="region of interest" description="Disordered" evidence="1">
    <location>
        <begin position="1"/>
        <end position="30"/>
    </location>
</feature>
<gene>
    <name evidence="3" type="ORF">HBR001_LOCUS5162</name>
</gene>
<evidence type="ECO:0000313" key="3">
    <source>
        <dbReference type="EMBL" id="CAI5731360.1"/>
    </source>
</evidence>
<evidence type="ECO:0000256" key="1">
    <source>
        <dbReference type="SAM" id="MobiDB-lite"/>
    </source>
</evidence>
<dbReference type="Proteomes" id="UP001162031">
    <property type="component" value="Unassembled WGS sequence"/>
</dbReference>
<feature type="compositionally biased region" description="Basic and acidic residues" evidence="1">
    <location>
        <begin position="1"/>
        <end position="13"/>
    </location>
</feature>
<feature type="region of interest" description="Disordered" evidence="1">
    <location>
        <begin position="113"/>
        <end position="230"/>
    </location>
</feature>
<name>A0AAV0U394_HYABA</name>
<sequence length="468" mass="50827">MTRARVEPPEKTTPHARSAPPNTTLAKRPRLEPVAAGAAASRRPCASSSSIRRVLDVNLVLPRLVALLDVASVAHFLEVLAVDETWRDVLTIDTLWHELLTVRFAGKAPAVELFGDDDRGTGEDEEEEEEGEGEEGEGEEGGGGEGDGGNMLEDGDEDEEEEVEEEVEDGDRMVLVEVLQSDEETGNDDDAVVGDNVDVNDDENDGLYRRSRRAASGSTASVGEGTQGEMGCLRDSTEQVVPSTWAANVPSPTVLAVACPDLKEYLRSAEQWVKFNARVRIIRGDIGEITMVEGQALDGLAFPTAAFLRNPHSGAAAAVFRRAGKGLSDHVRSLDVRLDVGQVHVTPGFDTGVAKLIHVVGPSGFNPQCFRDLQRTYRSVLRYIQTEHLSCVAMASISTGNMGMPIDKSAWFALCSIQRYMRSTDWTATIAIVCFEADVYAAFVRNKAKLLAQFNADTVRATPPLWNQ</sequence>
<dbReference type="InterPro" id="IPR043472">
    <property type="entry name" value="Macro_dom-like"/>
</dbReference>
<dbReference type="Pfam" id="PF01661">
    <property type="entry name" value="Macro"/>
    <property type="match status" value="1"/>
</dbReference>
<dbReference type="InterPro" id="IPR002589">
    <property type="entry name" value="Macro_dom"/>
</dbReference>